<protein>
    <submittedName>
        <fullName evidence="1">Uncharacterized protein</fullName>
    </submittedName>
</protein>
<evidence type="ECO:0000313" key="1">
    <source>
        <dbReference type="EMBL" id="KAJ8685091.1"/>
    </source>
</evidence>
<evidence type="ECO:0000313" key="2">
    <source>
        <dbReference type="Proteomes" id="UP001239111"/>
    </source>
</evidence>
<reference evidence="1" key="1">
    <citation type="submission" date="2023-04" db="EMBL/GenBank/DDBJ databases">
        <title>A chromosome-level genome assembly of the parasitoid wasp Eretmocerus hayati.</title>
        <authorList>
            <person name="Zhong Y."/>
            <person name="Liu S."/>
            <person name="Liu Y."/>
        </authorList>
    </citation>
    <scope>NUCLEOTIDE SEQUENCE</scope>
    <source>
        <strain evidence="1">ZJU_SS_LIU_2023</strain>
    </source>
</reference>
<name>A0ACC2PQL1_9HYME</name>
<gene>
    <name evidence="1" type="ORF">QAD02_020884</name>
</gene>
<dbReference type="Proteomes" id="UP001239111">
    <property type="component" value="Chromosome 1"/>
</dbReference>
<sequence>MSSVEPKNVRSTGSTRTISSRSQPQQKSPFTGKCISCNGDASADYEGMERRKGPDRVREVACVRRSTTRASISRMCESRKDYEDDLVYARIGNVPDLVQVQARYHCDCQPKFFNHRFVDEDGTPLDSNLDNATKYAIRYIIENDDDCQLSDKAHDRAMRGHKLVMISIATLILKEIEWNPEEITFLNDFLDNLENPEYDIIAILNSAMIQNITKKFLVIREKLKQRSPTAGL</sequence>
<comment type="caution">
    <text evidence="1">The sequence shown here is derived from an EMBL/GenBank/DDBJ whole genome shotgun (WGS) entry which is preliminary data.</text>
</comment>
<accession>A0ACC2PQL1</accession>
<proteinExistence type="predicted"/>
<dbReference type="EMBL" id="CM056741">
    <property type="protein sequence ID" value="KAJ8685091.1"/>
    <property type="molecule type" value="Genomic_DNA"/>
</dbReference>
<keyword evidence="2" id="KW-1185">Reference proteome</keyword>
<organism evidence="1 2">
    <name type="scientific">Eretmocerus hayati</name>
    <dbReference type="NCBI Taxonomy" id="131215"/>
    <lineage>
        <taxon>Eukaryota</taxon>
        <taxon>Metazoa</taxon>
        <taxon>Ecdysozoa</taxon>
        <taxon>Arthropoda</taxon>
        <taxon>Hexapoda</taxon>
        <taxon>Insecta</taxon>
        <taxon>Pterygota</taxon>
        <taxon>Neoptera</taxon>
        <taxon>Endopterygota</taxon>
        <taxon>Hymenoptera</taxon>
        <taxon>Apocrita</taxon>
        <taxon>Proctotrupomorpha</taxon>
        <taxon>Chalcidoidea</taxon>
        <taxon>Aphelinidae</taxon>
        <taxon>Aphelininae</taxon>
        <taxon>Eretmocerus</taxon>
    </lineage>
</organism>